<protein>
    <submittedName>
        <fullName evidence="2">Uncharacterized protein</fullName>
    </submittedName>
</protein>
<accession>A0AAD7S8F7</accession>
<proteinExistence type="predicted"/>
<dbReference type="Proteomes" id="UP001221898">
    <property type="component" value="Unassembled WGS sequence"/>
</dbReference>
<evidence type="ECO:0000313" key="3">
    <source>
        <dbReference type="Proteomes" id="UP001221898"/>
    </source>
</evidence>
<sequence length="85" mass="9142">MEDKGILCSWMAVCATSGSLLRRASVTAAFCCTRSHAAPSDGLEEEGFSPRSSSSRSIPERIRFHPCPIEDSYNISRLGTGGFGE</sequence>
<gene>
    <name evidence="2" type="ORF">AAFF_G00015340</name>
</gene>
<evidence type="ECO:0000256" key="1">
    <source>
        <dbReference type="SAM" id="MobiDB-lite"/>
    </source>
</evidence>
<reference evidence="2" key="1">
    <citation type="journal article" date="2023" name="Science">
        <title>Genome structures resolve the early diversification of teleost fishes.</title>
        <authorList>
            <person name="Parey E."/>
            <person name="Louis A."/>
            <person name="Montfort J."/>
            <person name="Bouchez O."/>
            <person name="Roques C."/>
            <person name="Iampietro C."/>
            <person name="Lluch J."/>
            <person name="Castinel A."/>
            <person name="Donnadieu C."/>
            <person name="Desvignes T."/>
            <person name="Floi Bucao C."/>
            <person name="Jouanno E."/>
            <person name="Wen M."/>
            <person name="Mejri S."/>
            <person name="Dirks R."/>
            <person name="Jansen H."/>
            <person name="Henkel C."/>
            <person name="Chen W.J."/>
            <person name="Zahm M."/>
            <person name="Cabau C."/>
            <person name="Klopp C."/>
            <person name="Thompson A.W."/>
            <person name="Robinson-Rechavi M."/>
            <person name="Braasch I."/>
            <person name="Lecointre G."/>
            <person name="Bobe J."/>
            <person name="Postlethwait J.H."/>
            <person name="Berthelot C."/>
            <person name="Roest Crollius H."/>
            <person name="Guiguen Y."/>
        </authorList>
    </citation>
    <scope>NUCLEOTIDE SEQUENCE</scope>
    <source>
        <strain evidence="2">NC1722</strain>
    </source>
</reference>
<dbReference type="AlphaFoldDB" id="A0AAD7S8F7"/>
<comment type="caution">
    <text evidence="2">The sequence shown here is derived from an EMBL/GenBank/DDBJ whole genome shotgun (WGS) entry which is preliminary data.</text>
</comment>
<evidence type="ECO:0000313" key="2">
    <source>
        <dbReference type="EMBL" id="KAJ8396696.1"/>
    </source>
</evidence>
<feature type="region of interest" description="Disordered" evidence="1">
    <location>
        <begin position="38"/>
        <end position="58"/>
    </location>
</feature>
<name>A0AAD7S8F7_9TELE</name>
<keyword evidence="3" id="KW-1185">Reference proteome</keyword>
<organism evidence="2 3">
    <name type="scientific">Aldrovandia affinis</name>
    <dbReference type="NCBI Taxonomy" id="143900"/>
    <lineage>
        <taxon>Eukaryota</taxon>
        <taxon>Metazoa</taxon>
        <taxon>Chordata</taxon>
        <taxon>Craniata</taxon>
        <taxon>Vertebrata</taxon>
        <taxon>Euteleostomi</taxon>
        <taxon>Actinopterygii</taxon>
        <taxon>Neopterygii</taxon>
        <taxon>Teleostei</taxon>
        <taxon>Notacanthiformes</taxon>
        <taxon>Halosauridae</taxon>
        <taxon>Aldrovandia</taxon>
    </lineage>
</organism>
<dbReference type="EMBL" id="JAINUG010000104">
    <property type="protein sequence ID" value="KAJ8396696.1"/>
    <property type="molecule type" value="Genomic_DNA"/>
</dbReference>